<dbReference type="EC" id="7.-.-.-" evidence="8"/>
<dbReference type="Pfam" id="PF00005">
    <property type="entry name" value="ABC_tran"/>
    <property type="match status" value="1"/>
</dbReference>
<evidence type="ECO:0000256" key="3">
    <source>
        <dbReference type="ARBA" id="ARBA00022475"/>
    </source>
</evidence>
<dbReference type="Proteomes" id="UP000658131">
    <property type="component" value="Unassembled WGS sequence"/>
</dbReference>
<comment type="similarity">
    <text evidence="8">Belongs to the ABC transporter superfamily. Energy-coupling factor EcfA family.</text>
</comment>
<comment type="subunit">
    <text evidence="8">Forms a stable energy-coupling factor (ECF) transporter complex composed of 2 membrane-embedded substrate-binding proteins (S component), 2 ATP-binding proteins (A component) and 2 transmembrane proteins (T component).</text>
</comment>
<dbReference type="PROSITE" id="PS00211">
    <property type="entry name" value="ABC_TRANSPORTER_1"/>
    <property type="match status" value="1"/>
</dbReference>
<dbReference type="PANTHER" id="PTHR43553">
    <property type="entry name" value="HEAVY METAL TRANSPORTER"/>
    <property type="match status" value="1"/>
</dbReference>
<feature type="domain" description="ABC transporter" evidence="9">
    <location>
        <begin position="4"/>
        <end position="245"/>
    </location>
</feature>
<dbReference type="RefSeq" id="WP_262398566.1">
    <property type="nucleotide sequence ID" value="NZ_JACRTB010000001.1"/>
</dbReference>
<dbReference type="InterPro" id="IPR017871">
    <property type="entry name" value="ABC_transporter-like_CS"/>
</dbReference>
<evidence type="ECO:0000313" key="11">
    <source>
        <dbReference type="Proteomes" id="UP000658131"/>
    </source>
</evidence>
<reference evidence="10 11" key="1">
    <citation type="submission" date="2020-08" db="EMBL/GenBank/DDBJ databases">
        <title>Genome public.</title>
        <authorList>
            <person name="Liu C."/>
            <person name="Sun Q."/>
        </authorList>
    </citation>
    <scope>NUCLEOTIDE SEQUENCE [LARGE SCALE GENOMIC DNA]</scope>
    <source>
        <strain evidence="10 11">BX1</strain>
    </source>
</reference>
<proteinExistence type="inferred from homology"/>
<sequence>MTAIETKDLTYLYSRGTPFEKAAVDGVSVSIEEGDFVGVIGHTGSGKSTFIQHLNGLLRPTSGQVLLYGRDIWEEPKKIREVRFQVGLVFQYPEYQLFEETVERDIAFGPSNMGLSPGEIRDRVREAADFVGLSPDTMQKSPFELSGGQKRRVAIAGVLAMRPRVLILDEPTAGLDPKGRDQIFHEIAQYHGKTGSTILLVSHSMEDVAKYAKHVLVINDARKIAFGTVDEVFSHTGELVEMGLAVPQITKIFAQLRARGFELSPHVYTVEAARRELLRVLGKGGAQDA</sequence>
<keyword evidence="11" id="KW-1185">Reference proteome</keyword>
<keyword evidence="4 8" id="KW-0547">Nucleotide-binding</keyword>
<dbReference type="NCBIfam" id="TIGR04521">
    <property type="entry name" value="ECF_ATPase_2"/>
    <property type="match status" value="1"/>
</dbReference>
<dbReference type="InterPro" id="IPR015856">
    <property type="entry name" value="ABC_transpr_CbiO/EcfA_su"/>
</dbReference>
<keyword evidence="2 8" id="KW-0813">Transport</keyword>
<organism evidence="10 11">
    <name type="scientific">Yanshouia hominis</name>
    <dbReference type="NCBI Taxonomy" id="2763673"/>
    <lineage>
        <taxon>Bacteria</taxon>
        <taxon>Bacillati</taxon>
        <taxon>Bacillota</taxon>
        <taxon>Clostridia</taxon>
        <taxon>Eubacteriales</taxon>
        <taxon>Oscillospiraceae</taxon>
        <taxon>Yanshouia</taxon>
    </lineage>
</organism>
<comment type="function">
    <text evidence="8">ATP-binding (A) component of a common energy-coupling factor (ECF) ABC-transporter complex.</text>
</comment>
<evidence type="ECO:0000256" key="4">
    <source>
        <dbReference type="ARBA" id="ARBA00022741"/>
    </source>
</evidence>
<evidence type="ECO:0000256" key="5">
    <source>
        <dbReference type="ARBA" id="ARBA00022840"/>
    </source>
</evidence>
<dbReference type="Gene3D" id="3.40.50.300">
    <property type="entry name" value="P-loop containing nucleotide triphosphate hydrolases"/>
    <property type="match status" value="1"/>
</dbReference>
<dbReference type="PROSITE" id="PS50893">
    <property type="entry name" value="ABC_TRANSPORTER_2"/>
    <property type="match status" value="1"/>
</dbReference>
<dbReference type="SUPFAM" id="SSF52540">
    <property type="entry name" value="P-loop containing nucleoside triphosphate hydrolases"/>
    <property type="match status" value="1"/>
</dbReference>
<evidence type="ECO:0000256" key="1">
    <source>
        <dbReference type="ARBA" id="ARBA00004202"/>
    </source>
</evidence>
<evidence type="ECO:0000313" key="10">
    <source>
        <dbReference type="EMBL" id="MBC8574871.1"/>
    </source>
</evidence>
<gene>
    <name evidence="10" type="ORF">H8717_00390</name>
</gene>
<evidence type="ECO:0000256" key="7">
    <source>
        <dbReference type="ARBA" id="ARBA00023136"/>
    </source>
</evidence>
<keyword evidence="6" id="KW-1278">Translocase</keyword>
<dbReference type="EMBL" id="JACRTB010000001">
    <property type="protein sequence ID" value="MBC8574871.1"/>
    <property type="molecule type" value="Genomic_DNA"/>
</dbReference>
<protein>
    <recommendedName>
        <fullName evidence="8">Energy-coupling factor transporter ATP-binding protein EcfA2</fullName>
        <ecNumber evidence="8">7.-.-.-</ecNumber>
    </recommendedName>
</protein>
<keyword evidence="3 8" id="KW-1003">Cell membrane</keyword>
<evidence type="ECO:0000256" key="6">
    <source>
        <dbReference type="ARBA" id="ARBA00022967"/>
    </source>
</evidence>
<dbReference type="InterPro" id="IPR027417">
    <property type="entry name" value="P-loop_NTPase"/>
</dbReference>
<dbReference type="PANTHER" id="PTHR43553:SF27">
    <property type="entry name" value="ENERGY-COUPLING FACTOR TRANSPORTER ATP-BINDING PROTEIN ECFA2"/>
    <property type="match status" value="1"/>
</dbReference>
<comment type="caution">
    <text evidence="10">The sequence shown here is derived from an EMBL/GenBank/DDBJ whole genome shotgun (WGS) entry which is preliminary data.</text>
</comment>
<keyword evidence="7 8" id="KW-0472">Membrane</keyword>
<dbReference type="InterPro" id="IPR003439">
    <property type="entry name" value="ABC_transporter-like_ATP-bd"/>
</dbReference>
<name>A0ABR7NEM4_9FIRM</name>
<accession>A0ABR7NEM4</accession>
<dbReference type="NCBIfam" id="NF010158">
    <property type="entry name" value="PRK13637.1"/>
    <property type="match status" value="1"/>
</dbReference>
<evidence type="ECO:0000259" key="9">
    <source>
        <dbReference type="PROSITE" id="PS50893"/>
    </source>
</evidence>
<evidence type="ECO:0000256" key="2">
    <source>
        <dbReference type="ARBA" id="ARBA00022448"/>
    </source>
</evidence>
<evidence type="ECO:0000256" key="8">
    <source>
        <dbReference type="RuleBase" id="RU365104"/>
    </source>
</evidence>
<comment type="subcellular location">
    <subcellularLocation>
        <location evidence="1 8">Cell membrane</location>
        <topology evidence="1 8">Peripheral membrane protein</topology>
    </subcellularLocation>
</comment>
<dbReference type="CDD" id="cd03225">
    <property type="entry name" value="ABC_cobalt_CbiO_domain1"/>
    <property type="match status" value="1"/>
</dbReference>
<keyword evidence="5 8" id="KW-0067">ATP-binding</keyword>
<dbReference type="InterPro" id="IPR050095">
    <property type="entry name" value="ECF_ABC_transporter_ATP-bd"/>
</dbReference>
<dbReference type="InterPro" id="IPR003593">
    <property type="entry name" value="AAA+_ATPase"/>
</dbReference>
<dbReference type="InterPro" id="IPR030946">
    <property type="entry name" value="EcfA2"/>
</dbReference>
<dbReference type="SMART" id="SM00382">
    <property type="entry name" value="AAA"/>
    <property type="match status" value="1"/>
</dbReference>